<dbReference type="AlphaFoldDB" id="A0A485K9L2"/>
<accession>A0A485K9L2</accession>
<evidence type="ECO:0000256" key="1">
    <source>
        <dbReference type="SAM" id="MobiDB-lite"/>
    </source>
</evidence>
<dbReference type="Proteomes" id="UP000332933">
    <property type="component" value="Unassembled WGS sequence"/>
</dbReference>
<gene>
    <name evidence="3" type="primary">Aste57867_3411</name>
    <name evidence="2" type="ORF">As57867_003401</name>
    <name evidence="3" type="ORF">ASTE57867_3411</name>
</gene>
<keyword evidence="4" id="KW-1185">Reference proteome</keyword>
<reference evidence="3 4" key="1">
    <citation type="submission" date="2019-03" db="EMBL/GenBank/DDBJ databases">
        <authorList>
            <person name="Gaulin E."/>
            <person name="Dumas B."/>
        </authorList>
    </citation>
    <scope>NUCLEOTIDE SEQUENCE [LARGE SCALE GENOMIC DNA]</scope>
    <source>
        <strain evidence="3">CBS 568.67</strain>
    </source>
</reference>
<organism evidence="3 4">
    <name type="scientific">Aphanomyces stellatus</name>
    <dbReference type="NCBI Taxonomy" id="120398"/>
    <lineage>
        <taxon>Eukaryota</taxon>
        <taxon>Sar</taxon>
        <taxon>Stramenopiles</taxon>
        <taxon>Oomycota</taxon>
        <taxon>Saprolegniomycetes</taxon>
        <taxon>Saprolegniales</taxon>
        <taxon>Verrucalvaceae</taxon>
        <taxon>Aphanomyces</taxon>
    </lineage>
</organism>
<sequence>MEPTSDSWNLADGLQYFLASCSSEEDDGGVHTTVDGNLSATASTASSERPRVRLSTHRRQQHEIDSLKTELARQIAVIRDTKFTSSPLVRMTYYERMAKFARLEKLRAQLDNDELLLAVHEHAAFIDEMKGVLHKKRRLICPAEPPTNEWEFYRLPHADDGNDPTRRHRAMHAILDRERHRMHSVFLRHGLLCTPDDVFRTELSPQPATAEIHFVAIEHVALAAPFRTVGAAIWRAMSSLLEAVDGIEQSIDSIDDKTVYYCMTDARHATPCHANILVKHYPLGTRDVIIARSVLDDPMRPARHNDLVEDVTALCVVLVIVVASLPGQYKCHLTMVVRINLGDCDGPSNAAAMEDVITRLEAVSVAQRPLDHTLPPDALRKHLAAPTPLGNLHIYLARSLRVEAPFKEAINNAIDAYWKDQVSSTRQHATADGSSIVTAVENNV</sequence>
<feature type="compositionally biased region" description="Polar residues" evidence="1">
    <location>
        <begin position="34"/>
        <end position="47"/>
    </location>
</feature>
<protein>
    <submittedName>
        <fullName evidence="3">Aste57867_3411 protein</fullName>
    </submittedName>
</protein>
<evidence type="ECO:0000313" key="3">
    <source>
        <dbReference type="EMBL" id="VFT80577.1"/>
    </source>
</evidence>
<reference evidence="2" key="2">
    <citation type="submission" date="2019-06" db="EMBL/GenBank/DDBJ databases">
        <title>Genomics analysis of Aphanomyces spp. identifies a new class of oomycete effector associated with host adaptation.</title>
        <authorList>
            <person name="Gaulin E."/>
        </authorList>
    </citation>
    <scope>NUCLEOTIDE SEQUENCE</scope>
    <source>
        <strain evidence="2">CBS 578.67</strain>
    </source>
</reference>
<evidence type="ECO:0000313" key="4">
    <source>
        <dbReference type="Proteomes" id="UP000332933"/>
    </source>
</evidence>
<dbReference type="EMBL" id="VJMH01000595">
    <property type="protein sequence ID" value="KAF0715363.1"/>
    <property type="molecule type" value="Genomic_DNA"/>
</dbReference>
<proteinExistence type="predicted"/>
<name>A0A485K9L2_9STRA</name>
<evidence type="ECO:0000313" key="2">
    <source>
        <dbReference type="EMBL" id="KAF0715363.1"/>
    </source>
</evidence>
<feature type="region of interest" description="Disordered" evidence="1">
    <location>
        <begin position="28"/>
        <end position="60"/>
    </location>
</feature>
<dbReference type="EMBL" id="CAADRA010000595">
    <property type="protein sequence ID" value="VFT80577.1"/>
    <property type="molecule type" value="Genomic_DNA"/>
</dbReference>